<organism evidence="3 4">
    <name type="scientific">Actinophytocola xanthii</name>
    <dbReference type="NCBI Taxonomy" id="1912961"/>
    <lineage>
        <taxon>Bacteria</taxon>
        <taxon>Bacillati</taxon>
        <taxon>Actinomycetota</taxon>
        <taxon>Actinomycetes</taxon>
        <taxon>Pseudonocardiales</taxon>
        <taxon>Pseudonocardiaceae</taxon>
    </lineage>
</organism>
<keyword evidence="4" id="KW-1185">Reference proteome</keyword>
<keyword evidence="2" id="KW-0472">Membrane</keyword>
<dbReference type="OrthoDB" id="4025692at2"/>
<name>A0A1Q8C8Y9_9PSEU</name>
<evidence type="ECO:0000256" key="2">
    <source>
        <dbReference type="SAM" id="Phobius"/>
    </source>
</evidence>
<evidence type="ECO:0000256" key="1">
    <source>
        <dbReference type="SAM" id="MobiDB-lite"/>
    </source>
</evidence>
<evidence type="ECO:0000313" key="4">
    <source>
        <dbReference type="Proteomes" id="UP000185596"/>
    </source>
</evidence>
<feature type="transmembrane region" description="Helical" evidence="2">
    <location>
        <begin position="31"/>
        <end position="51"/>
    </location>
</feature>
<proteinExistence type="predicted"/>
<gene>
    <name evidence="3" type="ORF">BU204_30915</name>
</gene>
<feature type="region of interest" description="Disordered" evidence="1">
    <location>
        <begin position="1"/>
        <end position="21"/>
    </location>
</feature>
<dbReference type="AlphaFoldDB" id="A0A1Q8C8Y9"/>
<evidence type="ECO:0000313" key="3">
    <source>
        <dbReference type="EMBL" id="OLF10820.1"/>
    </source>
</evidence>
<sequence>MKQRRTRAPETQGERPESPRRKAGLLLLRPVSWLSATIIAAIVASLAVVYAPRLLNTVIPGRPVVDVDTVDNPPVVDAANDGARPPVAYNAFAFPRVLTPAELQELNTTVAGQEAGGTGPGPEAITWMRAHDAYDVGGLVTRVVVQAIDQPVRVLGVRAEIEERKPPVGKTVLYTPPEGSDDVVVAALNLDEREPSAPHFAASTESLNPGESVVIDVEASVSKYSVVWRIAIDYTAAGKEDTYLVGHEDGGPFRTTGLPNATPKKSGTRDGFLRQYPDPWWFRYPVADGEKPVYVRGLPSR</sequence>
<dbReference type="Proteomes" id="UP000185596">
    <property type="component" value="Unassembled WGS sequence"/>
</dbReference>
<dbReference type="EMBL" id="MSIE01000071">
    <property type="protein sequence ID" value="OLF10820.1"/>
    <property type="molecule type" value="Genomic_DNA"/>
</dbReference>
<comment type="caution">
    <text evidence="3">The sequence shown here is derived from an EMBL/GenBank/DDBJ whole genome shotgun (WGS) entry which is preliminary data.</text>
</comment>
<dbReference type="RefSeq" id="WP_075129323.1">
    <property type="nucleotide sequence ID" value="NZ_MSIE01000071.1"/>
</dbReference>
<keyword evidence="2" id="KW-1133">Transmembrane helix</keyword>
<protein>
    <submittedName>
        <fullName evidence="3">Uncharacterized protein</fullName>
    </submittedName>
</protein>
<keyword evidence="2" id="KW-0812">Transmembrane</keyword>
<accession>A0A1Q8C8Y9</accession>
<feature type="region of interest" description="Disordered" evidence="1">
    <location>
        <begin position="250"/>
        <end position="269"/>
    </location>
</feature>
<reference evidence="3 4" key="1">
    <citation type="submission" date="2016-12" db="EMBL/GenBank/DDBJ databases">
        <title>The draft genome sequence of Actinophytocola sp. 11-183.</title>
        <authorList>
            <person name="Wang W."/>
            <person name="Yuan L."/>
        </authorList>
    </citation>
    <scope>NUCLEOTIDE SEQUENCE [LARGE SCALE GENOMIC DNA]</scope>
    <source>
        <strain evidence="3 4">11-183</strain>
    </source>
</reference>